<dbReference type="Pfam" id="PF13563">
    <property type="entry name" value="2_5_RNA_ligase2"/>
    <property type="match status" value="1"/>
</dbReference>
<keyword evidence="1" id="KW-0436">Ligase</keyword>
<sequence length="180" mass="19178">MISLWLFGRGCERLDAVGEQRMRWTVAAMLAPIRPGVSFACAAWPAHVTLASNLRLDDPTTLPGVVDDALRDVGSLDARLGRMAWFGEREDVPVLLVASTGIERAHERLATALVQLPGFAADAPRQWRAGYRPHLTLGAAVPMPTGDRVAIACVAIARLDGADAVVEAVLPPPAARRAAS</sequence>
<dbReference type="SUPFAM" id="SSF55144">
    <property type="entry name" value="LigT-like"/>
    <property type="match status" value="1"/>
</dbReference>
<dbReference type="Gene3D" id="3.90.1140.10">
    <property type="entry name" value="Cyclic phosphodiesterase"/>
    <property type="match status" value="1"/>
</dbReference>
<dbReference type="AlphaFoldDB" id="A0A1G8ET69"/>
<dbReference type="Proteomes" id="UP000198822">
    <property type="component" value="Chromosome I"/>
</dbReference>
<dbReference type="InterPro" id="IPR009097">
    <property type="entry name" value="Cyclic_Pdiesterase"/>
</dbReference>
<accession>A0A1G8ET69</accession>
<organism evidence="1 2">
    <name type="scientific">Agrococcus jejuensis</name>
    <dbReference type="NCBI Taxonomy" id="399736"/>
    <lineage>
        <taxon>Bacteria</taxon>
        <taxon>Bacillati</taxon>
        <taxon>Actinomycetota</taxon>
        <taxon>Actinomycetes</taxon>
        <taxon>Micrococcales</taxon>
        <taxon>Microbacteriaceae</taxon>
        <taxon>Agrococcus</taxon>
    </lineage>
</organism>
<gene>
    <name evidence="1" type="ORF">SAMN04489720_2182</name>
</gene>
<name>A0A1G8ET69_9MICO</name>
<evidence type="ECO:0000313" key="2">
    <source>
        <dbReference type="Proteomes" id="UP000198822"/>
    </source>
</evidence>
<proteinExistence type="predicted"/>
<dbReference type="STRING" id="399736.SAMN04489720_2182"/>
<protein>
    <submittedName>
        <fullName evidence="1">2'-5' RNA ligase superfamily protein</fullName>
    </submittedName>
</protein>
<evidence type="ECO:0000313" key="1">
    <source>
        <dbReference type="EMBL" id="SDH73131.1"/>
    </source>
</evidence>
<dbReference type="EMBL" id="LT629695">
    <property type="protein sequence ID" value="SDH73131.1"/>
    <property type="molecule type" value="Genomic_DNA"/>
</dbReference>
<dbReference type="GO" id="GO:0016874">
    <property type="term" value="F:ligase activity"/>
    <property type="evidence" value="ECO:0007669"/>
    <property type="project" value="UniProtKB-KW"/>
</dbReference>
<reference evidence="2" key="1">
    <citation type="submission" date="2016-10" db="EMBL/GenBank/DDBJ databases">
        <authorList>
            <person name="Varghese N."/>
            <person name="Submissions S."/>
        </authorList>
    </citation>
    <scope>NUCLEOTIDE SEQUENCE [LARGE SCALE GENOMIC DNA]</scope>
    <source>
        <strain evidence="2">DSM 22002</strain>
    </source>
</reference>
<keyword evidence="2" id="KW-1185">Reference proteome</keyword>